<sequence length="511" mass="54481">SDSPTTPLPPDEITDEHLRDMFASSSSANASDLLHSDTFGKESLIKEIESNRINDESAITGSSTDIDTMHNELSTVSVVLSNATTTAEEAVTGTFLGSAASSHFSESTSSGETNEFTTHISFPSIFSSRFVPSVTPSSTTKDTFILPFVPTTRSSSATASSTTLQQTGTANSQEVPVTLASTSTLITEAPTTYSTENANSAKTTTMTTTSTPSPTTATTIAATSTTTGSTISATTVKPTTTITASTTIATTTATPQTATTSALTKEALTSSSTKSTKESPTSEVPMIQAPHKAPKEAVMFDIFHNGQPVEAVVVGSRITLSFTPFYAIPPNYMSISGCQVEPIGSLYEWEREPLAIIKDGCQADHVGLVCPPQRTDYGISVVVESFRYQTTAQVQYTCLIRICPFAPCPVMTCPSVEGCSINDPISRTFGLRAKRHLTIEEIRAALAANPDLQRQIRLTNYLGTSERSSAETQQQLIALGGDHIVKKRLVVVNSEDQLRYYVRTGDVPNGR</sequence>
<name>A0A914ZIY8_PARUN</name>
<evidence type="ECO:0000313" key="4">
    <source>
        <dbReference type="WBParaSite" id="PgB03_g126_t02"/>
    </source>
</evidence>
<evidence type="ECO:0000256" key="1">
    <source>
        <dbReference type="SAM" id="MobiDB-lite"/>
    </source>
</evidence>
<feature type="region of interest" description="Disordered" evidence="1">
    <location>
        <begin position="257"/>
        <end position="286"/>
    </location>
</feature>
<feature type="domain" description="ZP" evidence="2">
    <location>
        <begin position="138"/>
        <end position="422"/>
    </location>
</feature>
<evidence type="ECO:0000313" key="3">
    <source>
        <dbReference type="Proteomes" id="UP000887569"/>
    </source>
</evidence>
<reference evidence="4" key="1">
    <citation type="submission" date="2022-11" db="UniProtKB">
        <authorList>
            <consortium name="WormBaseParasite"/>
        </authorList>
    </citation>
    <scope>IDENTIFICATION</scope>
</reference>
<dbReference type="AlphaFoldDB" id="A0A914ZIY8"/>
<feature type="region of interest" description="Disordered" evidence="1">
    <location>
        <begin position="153"/>
        <end position="174"/>
    </location>
</feature>
<dbReference type="WBParaSite" id="PgB03_g126_t02">
    <property type="protein sequence ID" value="PgB03_g126_t02"/>
    <property type="gene ID" value="PgB03_g126"/>
</dbReference>
<dbReference type="GO" id="GO:0009653">
    <property type="term" value="P:anatomical structure morphogenesis"/>
    <property type="evidence" value="ECO:0007669"/>
    <property type="project" value="TreeGrafter"/>
</dbReference>
<feature type="compositionally biased region" description="Low complexity" evidence="1">
    <location>
        <begin position="257"/>
        <end position="283"/>
    </location>
</feature>
<evidence type="ECO:0000259" key="2">
    <source>
        <dbReference type="SMART" id="SM00241"/>
    </source>
</evidence>
<dbReference type="PANTHER" id="PTHR47327">
    <property type="entry name" value="FI18240P1-RELATED"/>
    <property type="match status" value="1"/>
</dbReference>
<proteinExistence type="predicted"/>
<organism evidence="3 4">
    <name type="scientific">Parascaris univalens</name>
    <name type="common">Nematode worm</name>
    <dbReference type="NCBI Taxonomy" id="6257"/>
    <lineage>
        <taxon>Eukaryota</taxon>
        <taxon>Metazoa</taxon>
        <taxon>Ecdysozoa</taxon>
        <taxon>Nematoda</taxon>
        <taxon>Chromadorea</taxon>
        <taxon>Rhabditida</taxon>
        <taxon>Spirurina</taxon>
        <taxon>Ascaridomorpha</taxon>
        <taxon>Ascaridoidea</taxon>
        <taxon>Ascarididae</taxon>
        <taxon>Parascaris</taxon>
    </lineage>
</organism>
<keyword evidence="3" id="KW-1185">Reference proteome</keyword>
<accession>A0A914ZIY8</accession>
<feature type="compositionally biased region" description="Polar residues" evidence="1">
    <location>
        <begin position="164"/>
        <end position="174"/>
    </location>
</feature>
<dbReference type="InterPro" id="IPR052774">
    <property type="entry name" value="Celegans_DevNeuronal_Protein"/>
</dbReference>
<dbReference type="SMART" id="SM00241">
    <property type="entry name" value="ZP"/>
    <property type="match status" value="1"/>
</dbReference>
<feature type="compositionally biased region" description="Low complexity" evidence="1">
    <location>
        <begin position="153"/>
        <end position="163"/>
    </location>
</feature>
<dbReference type="InterPro" id="IPR001507">
    <property type="entry name" value="ZP_dom"/>
</dbReference>
<protein>
    <submittedName>
        <fullName evidence="4">ZP domain-containing protein</fullName>
    </submittedName>
</protein>
<dbReference type="PANTHER" id="PTHR47327:SF6">
    <property type="entry name" value="PROTEIN LET-653"/>
    <property type="match status" value="1"/>
</dbReference>
<dbReference type="Proteomes" id="UP000887569">
    <property type="component" value="Unplaced"/>
</dbReference>